<proteinExistence type="predicted"/>
<dbReference type="PROSITE" id="PS00028">
    <property type="entry name" value="ZINC_FINGER_C2H2_1"/>
    <property type="match status" value="1"/>
</dbReference>
<dbReference type="SMART" id="SM00355">
    <property type="entry name" value="ZnF_C2H2"/>
    <property type="match status" value="5"/>
</dbReference>
<gene>
    <name evidence="3" type="ORF">LY89DRAFT_787732</name>
</gene>
<evidence type="ECO:0000256" key="1">
    <source>
        <dbReference type="SAM" id="MobiDB-lite"/>
    </source>
</evidence>
<dbReference type="Proteomes" id="UP000070700">
    <property type="component" value="Unassembled WGS sequence"/>
</dbReference>
<organism evidence="3 4">
    <name type="scientific">Mollisia scopiformis</name>
    <name type="common">Conifer needle endophyte fungus</name>
    <name type="synonym">Phialocephala scopiformis</name>
    <dbReference type="NCBI Taxonomy" id="149040"/>
    <lineage>
        <taxon>Eukaryota</taxon>
        <taxon>Fungi</taxon>
        <taxon>Dikarya</taxon>
        <taxon>Ascomycota</taxon>
        <taxon>Pezizomycotina</taxon>
        <taxon>Leotiomycetes</taxon>
        <taxon>Helotiales</taxon>
        <taxon>Mollisiaceae</taxon>
        <taxon>Mollisia</taxon>
    </lineage>
</organism>
<sequence>MFEAALKLKAATVPTEHNYEFIVYPPGTSRVLPAVGLASGSWIHASMHAYTRGLTGPRGRMADALIQSMNFVDRDIEDRERVGVSLHSRYISTPIDQDTNPSDARKARNASEIEQDDETDVEAARQVLDSEYEDDDLRPKKARKRGLKAPPTTSSTAKIRPAKEQPAKRIGSDEDIYTSRKRQRKQGISCEICGATFSASEALTRHKETRVCSVCALCNKICKSKKEQVNHHATEHNKKLGTELQGQQQSTDVADDRKPSQGRLTDPNVQPDAQPSHQSHPGPKTQSESQTQTKENKQSVSKLIATGFICDICHRVDFQDMKGLKSHRLRVHKEPTRTEVSETPPTEDEATPQARTTRRRSSVREMVNESPPNSSDKRPAPQKPASVCPDCGKDCLQPKLLKIHIKNQDCLRCVDCGIWFEDDCKFDQHWQTTHRQAKELLSPSPPSDEPSGSHVSQRTHVASSSPPSKIRSNTSESDSGDRRDEISASQDLRSPRSLEPSEEASEVSSEETSEDNETQHDPASRENTSTPLKLTSNESFSSAIVPLSRRSTRGQHSSSRMSERSDSRHSTPMRSDGNQLSGMNHVCQGDNCVVRASDIRADNGPCSKREKETTVHLRQKGGQGGGSHITDVRFTPELRSSNCPDVLDIEIEEDWCSGTSQVTETSAYETQSGIAGSQPRRMLAGPQGLVDYMSGFWRPPPL</sequence>
<feature type="region of interest" description="Disordered" evidence="1">
    <location>
        <begin position="329"/>
        <end position="387"/>
    </location>
</feature>
<dbReference type="AlphaFoldDB" id="A0A132BEI0"/>
<feature type="compositionally biased region" description="Polar residues" evidence="1">
    <location>
        <begin position="525"/>
        <end position="542"/>
    </location>
</feature>
<feature type="compositionally biased region" description="Basic and acidic residues" evidence="1">
    <location>
        <begin position="604"/>
        <end position="615"/>
    </location>
</feature>
<dbReference type="RefSeq" id="XP_018064442.1">
    <property type="nucleotide sequence ID" value="XM_018223100.1"/>
</dbReference>
<protein>
    <recommendedName>
        <fullName evidence="2">C2H2-type domain-containing protein</fullName>
    </recommendedName>
</protein>
<dbReference type="KEGG" id="psco:LY89DRAFT_787732"/>
<dbReference type="OrthoDB" id="303107at2759"/>
<evidence type="ECO:0000313" key="3">
    <source>
        <dbReference type="EMBL" id="KUJ10087.1"/>
    </source>
</evidence>
<dbReference type="InParanoid" id="A0A132BEI0"/>
<feature type="region of interest" description="Disordered" evidence="1">
    <location>
        <begin position="92"/>
        <end position="181"/>
    </location>
</feature>
<feature type="compositionally biased region" description="Basic and acidic residues" evidence="1">
    <location>
        <begin position="161"/>
        <end position="172"/>
    </location>
</feature>
<feature type="compositionally biased region" description="Polar residues" evidence="1">
    <location>
        <begin position="572"/>
        <end position="582"/>
    </location>
</feature>
<keyword evidence="4" id="KW-1185">Reference proteome</keyword>
<feature type="region of interest" description="Disordered" evidence="1">
    <location>
        <begin position="233"/>
        <end position="298"/>
    </location>
</feature>
<evidence type="ECO:0000313" key="4">
    <source>
        <dbReference type="Proteomes" id="UP000070700"/>
    </source>
</evidence>
<accession>A0A132BEI0</accession>
<feature type="compositionally biased region" description="Acidic residues" evidence="1">
    <location>
        <begin position="500"/>
        <end position="516"/>
    </location>
</feature>
<dbReference type="GeneID" id="28832826"/>
<dbReference type="InterPro" id="IPR013087">
    <property type="entry name" value="Znf_C2H2_type"/>
</dbReference>
<reference evidence="3 4" key="1">
    <citation type="submission" date="2015-10" db="EMBL/GenBank/DDBJ databases">
        <title>Full genome of DAOMC 229536 Phialocephala scopiformis, a fungal endophyte of spruce producing the potent anti-insectan compound rugulosin.</title>
        <authorList>
            <consortium name="DOE Joint Genome Institute"/>
            <person name="Walker A.K."/>
            <person name="Frasz S.L."/>
            <person name="Seifert K.A."/>
            <person name="Miller J.D."/>
            <person name="Mondo S.J."/>
            <person name="Labutti K."/>
            <person name="Lipzen A."/>
            <person name="Dockter R."/>
            <person name="Kennedy M."/>
            <person name="Grigoriev I.V."/>
            <person name="Spatafora J.W."/>
        </authorList>
    </citation>
    <scope>NUCLEOTIDE SEQUENCE [LARGE SCALE GENOMIC DNA]</scope>
    <source>
        <strain evidence="3 4">CBS 120377</strain>
    </source>
</reference>
<name>A0A132BEI0_MOLSC</name>
<dbReference type="EMBL" id="KQ947430">
    <property type="protein sequence ID" value="KUJ10087.1"/>
    <property type="molecule type" value="Genomic_DNA"/>
</dbReference>
<evidence type="ECO:0000259" key="2">
    <source>
        <dbReference type="PROSITE" id="PS00028"/>
    </source>
</evidence>
<feature type="region of interest" description="Disordered" evidence="1">
    <location>
        <begin position="437"/>
        <end position="582"/>
    </location>
</feature>
<feature type="region of interest" description="Disordered" evidence="1">
    <location>
        <begin position="604"/>
        <end position="631"/>
    </location>
</feature>
<feature type="compositionally biased region" description="Polar residues" evidence="1">
    <location>
        <begin position="454"/>
        <end position="477"/>
    </location>
</feature>
<feature type="compositionally biased region" description="Polar residues" evidence="1">
    <location>
        <begin position="92"/>
        <end position="102"/>
    </location>
</feature>
<feature type="domain" description="C2H2-type" evidence="2">
    <location>
        <begin position="413"/>
        <end position="434"/>
    </location>
</feature>
<feature type="compositionally biased region" description="Polar residues" evidence="1">
    <location>
        <begin position="267"/>
        <end position="298"/>
    </location>
</feature>